<dbReference type="InterPro" id="IPR013320">
    <property type="entry name" value="ConA-like_dom_sf"/>
</dbReference>
<dbReference type="AlphaFoldDB" id="A0A7L2ZV41"/>
<dbReference type="Proteomes" id="UP000553798">
    <property type="component" value="Unassembled WGS sequence"/>
</dbReference>
<feature type="domain" description="SPRY-associated" evidence="1">
    <location>
        <begin position="28"/>
        <end position="81"/>
    </location>
</feature>
<keyword evidence="3" id="KW-1185">Reference proteome</keyword>
<sequence>RGKNLWGHLLFPDILECSLKEDSEGYRKATVTLDPATAHLQILMSLDGRIAGHQESPPAPLPSGMECFESLCCVLGQQDFVGDCHCWAMKVCPSPDWPLGGGLGICVPYG</sequence>
<dbReference type="InterPro" id="IPR043136">
    <property type="entry name" value="B30.2/SPRY_sf"/>
</dbReference>
<evidence type="ECO:0000313" key="3">
    <source>
        <dbReference type="Proteomes" id="UP000553798"/>
    </source>
</evidence>
<name>A0A7L2ZV41_9PASE</name>
<feature type="non-terminal residue" evidence="2">
    <location>
        <position position="110"/>
    </location>
</feature>
<dbReference type="EMBL" id="VZTP01026448">
    <property type="protein sequence ID" value="NXT11717.1"/>
    <property type="molecule type" value="Genomic_DNA"/>
</dbReference>
<evidence type="ECO:0000259" key="1">
    <source>
        <dbReference type="SMART" id="SM00589"/>
    </source>
</evidence>
<comment type="caution">
    <text evidence="2">The sequence shown here is derived from an EMBL/GenBank/DDBJ whole genome shotgun (WGS) entry which is preliminary data.</text>
</comment>
<dbReference type="SUPFAM" id="SSF49899">
    <property type="entry name" value="Concanavalin A-like lectins/glucanases"/>
    <property type="match status" value="1"/>
</dbReference>
<gene>
    <name evidence="2" type="primary">Btn1a1_3</name>
    <name evidence="2" type="ORF">PRUFUL_R14760</name>
</gene>
<reference evidence="2 3" key="1">
    <citation type="submission" date="2019-09" db="EMBL/GenBank/DDBJ databases">
        <title>Bird 10,000 Genomes (B10K) Project - Family phase.</title>
        <authorList>
            <person name="Zhang G."/>
        </authorList>
    </citation>
    <scope>NUCLEOTIDE SEQUENCE [LARGE SCALE GENOMIC DNA]</scope>
    <source>
        <strain evidence="2">B10K-DU-012-46</strain>
    </source>
</reference>
<dbReference type="SMART" id="SM00589">
    <property type="entry name" value="PRY"/>
    <property type="match status" value="1"/>
</dbReference>
<dbReference type="InterPro" id="IPR006574">
    <property type="entry name" value="PRY"/>
</dbReference>
<feature type="non-terminal residue" evidence="2">
    <location>
        <position position="1"/>
    </location>
</feature>
<dbReference type="Pfam" id="PF13765">
    <property type="entry name" value="PRY"/>
    <property type="match status" value="1"/>
</dbReference>
<dbReference type="InterPro" id="IPR003879">
    <property type="entry name" value="Butyrophylin_SPRY"/>
</dbReference>
<organism evidence="2 3">
    <name type="scientific">Prunella fulvescens</name>
    <name type="common">Brown accentor</name>
    <dbReference type="NCBI Taxonomy" id="670355"/>
    <lineage>
        <taxon>Eukaryota</taxon>
        <taxon>Metazoa</taxon>
        <taxon>Chordata</taxon>
        <taxon>Craniata</taxon>
        <taxon>Vertebrata</taxon>
        <taxon>Euteleostomi</taxon>
        <taxon>Archelosauria</taxon>
        <taxon>Archosauria</taxon>
        <taxon>Dinosauria</taxon>
        <taxon>Saurischia</taxon>
        <taxon>Theropoda</taxon>
        <taxon>Coelurosauria</taxon>
        <taxon>Aves</taxon>
        <taxon>Neognathae</taxon>
        <taxon>Neoaves</taxon>
        <taxon>Telluraves</taxon>
        <taxon>Australaves</taxon>
        <taxon>Passeriformes</taxon>
        <taxon>Passeroidea</taxon>
        <taxon>Prunellidae</taxon>
        <taxon>Prunella</taxon>
    </lineage>
</organism>
<accession>A0A7L2ZV41</accession>
<proteinExistence type="predicted"/>
<dbReference type="PRINTS" id="PR01407">
    <property type="entry name" value="BUTYPHLNCDUF"/>
</dbReference>
<evidence type="ECO:0000313" key="2">
    <source>
        <dbReference type="EMBL" id="NXT11717.1"/>
    </source>
</evidence>
<dbReference type="Gene3D" id="2.60.120.920">
    <property type="match status" value="1"/>
</dbReference>
<protein>
    <submittedName>
        <fullName evidence="2">BT1A1 protein</fullName>
    </submittedName>
</protein>